<dbReference type="Pfam" id="PF13378">
    <property type="entry name" value="MR_MLE_C"/>
    <property type="match status" value="1"/>
</dbReference>
<dbReference type="InterPro" id="IPR013342">
    <property type="entry name" value="Mandelate_racemase_C"/>
</dbReference>
<dbReference type="PANTHER" id="PTHR48080">
    <property type="entry name" value="D-GALACTONATE DEHYDRATASE-RELATED"/>
    <property type="match status" value="1"/>
</dbReference>
<sequence length="255" mass="27044">MKITEITTYPVFIPYEVPVGPYVGRPRTSRNDEQNAGTLGATALIVRIDSDEGITGWGEGTGSLSPEDIAAFGGADALNIEGASAIIHQAGIGTGPASGIEMALWDLQGKAAGLPVHTLLGGRVRDRAQFTACMGIKEPEESAQTARIYFERWGFTSIKTKAGHDAELDLAIAAAIVKEMGDQAQLRPDANAGYSEQIGVEQMQRMRDVGVTRFEDPVAREYLDALVQMRKEGTQILVNMGVAGPGSVADLLVAG</sequence>
<organism evidence="2">
    <name type="scientific">marine metagenome</name>
    <dbReference type="NCBI Taxonomy" id="408172"/>
    <lineage>
        <taxon>unclassified sequences</taxon>
        <taxon>metagenomes</taxon>
        <taxon>ecological metagenomes</taxon>
    </lineage>
</organism>
<evidence type="ECO:0000313" key="2">
    <source>
        <dbReference type="EMBL" id="SVC04819.1"/>
    </source>
</evidence>
<dbReference type="SUPFAM" id="SSF54826">
    <property type="entry name" value="Enolase N-terminal domain-like"/>
    <property type="match status" value="1"/>
</dbReference>
<dbReference type="Pfam" id="PF02746">
    <property type="entry name" value="MR_MLE_N"/>
    <property type="match status" value="1"/>
</dbReference>
<dbReference type="AlphaFoldDB" id="A0A382IZL2"/>
<evidence type="ECO:0000259" key="1">
    <source>
        <dbReference type="SMART" id="SM00922"/>
    </source>
</evidence>
<dbReference type="InterPro" id="IPR029065">
    <property type="entry name" value="Enolase_C-like"/>
</dbReference>
<dbReference type="InterPro" id="IPR029017">
    <property type="entry name" value="Enolase-like_N"/>
</dbReference>
<gene>
    <name evidence="2" type="ORF">METZ01_LOCUS257673</name>
</gene>
<dbReference type="InterPro" id="IPR036849">
    <property type="entry name" value="Enolase-like_C_sf"/>
</dbReference>
<accession>A0A382IZL2</accession>
<feature type="domain" description="Mandelate racemase/muconate lactonizing enzyme C-terminal" evidence="1">
    <location>
        <begin position="139"/>
        <end position="236"/>
    </location>
</feature>
<dbReference type="Gene3D" id="3.20.20.120">
    <property type="entry name" value="Enolase-like C-terminal domain"/>
    <property type="match status" value="1"/>
</dbReference>
<feature type="non-terminal residue" evidence="2">
    <location>
        <position position="255"/>
    </location>
</feature>
<reference evidence="2" key="1">
    <citation type="submission" date="2018-05" db="EMBL/GenBank/DDBJ databases">
        <authorList>
            <person name="Lanie J.A."/>
            <person name="Ng W.-L."/>
            <person name="Kazmierczak K.M."/>
            <person name="Andrzejewski T.M."/>
            <person name="Davidsen T.M."/>
            <person name="Wayne K.J."/>
            <person name="Tettelin H."/>
            <person name="Glass J.I."/>
            <person name="Rusch D."/>
            <person name="Podicherti R."/>
            <person name="Tsui H.-C.T."/>
            <person name="Winkler M.E."/>
        </authorList>
    </citation>
    <scope>NUCLEOTIDE SEQUENCE</scope>
</reference>
<dbReference type="InterPro" id="IPR034593">
    <property type="entry name" value="DgoD-like"/>
</dbReference>
<dbReference type="EMBL" id="UINC01070567">
    <property type="protein sequence ID" value="SVC04819.1"/>
    <property type="molecule type" value="Genomic_DNA"/>
</dbReference>
<dbReference type="SMART" id="SM00922">
    <property type="entry name" value="MR_MLE"/>
    <property type="match status" value="1"/>
</dbReference>
<proteinExistence type="predicted"/>
<dbReference type="InterPro" id="IPR013341">
    <property type="entry name" value="Mandelate_racemase_N_dom"/>
</dbReference>
<name>A0A382IZL2_9ZZZZ</name>
<dbReference type="Gene3D" id="3.30.390.10">
    <property type="entry name" value="Enolase-like, N-terminal domain"/>
    <property type="match status" value="1"/>
</dbReference>
<protein>
    <recommendedName>
        <fullName evidence="1">Mandelate racemase/muconate lactonizing enzyme C-terminal domain-containing protein</fullName>
    </recommendedName>
</protein>
<dbReference type="SUPFAM" id="SSF51604">
    <property type="entry name" value="Enolase C-terminal domain-like"/>
    <property type="match status" value="1"/>
</dbReference>